<protein>
    <submittedName>
        <fullName evidence="1">Uncharacterized protein</fullName>
    </submittedName>
</protein>
<dbReference type="OrthoDB" id="5319015at2759"/>
<dbReference type="Proteomes" id="UP000812287">
    <property type="component" value="Unassembled WGS sequence"/>
</dbReference>
<organism evidence="1 2">
    <name type="scientific">Guyanagaster necrorhizus</name>
    <dbReference type="NCBI Taxonomy" id="856835"/>
    <lineage>
        <taxon>Eukaryota</taxon>
        <taxon>Fungi</taxon>
        <taxon>Dikarya</taxon>
        <taxon>Basidiomycota</taxon>
        <taxon>Agaricomycotina</taxon>
        <taxon>Agaricomycetes</taxon>
        <taxon>Agaricomycetidae</taxon>
        <taxon>Agaricales</taxon>
        <taxon>Marasmiineae</taxon>
        <taxon>Physalacriaceae</taxon>
        <taxon>Guyanagaster</taxon>
    </lineage>
</organism>
<keyword evidence="2" id="KW-1185">Reference proteome</keyword>
<dbReference type="RefSeq" id="XP_043039832.1">
    <property type="nucleotide sequence ID" value="XM_043179165.1"/>
</dbReference>
<accession>A0A9P8ATY2</accession>
<dbReference type="PANTHER" id="PTHR38644:SF1">
    <property type="entry name" value="EXPRESSED PROTEIN"/>
    <property type="match status" value="1"/>
</dbReference>
<reference evidence="1" key="1">
    <citation type="submission" date="2020-11" db="EMBL/GenBank/DDBJ databases">
        <title>Adaptations for nitrogen fixation in a non-lichenized fungal sporocarp promotes dispersal by wood-feeding termites.</title>
        <authorList>
            <consortium name="DOE Joint Genome Institute"/>
            <person name="Koch R.A."/>
            <person name="Yoon G."/>
            <person name="Arayal U."/>
            <person name="Lail K."/>
            <person name="Amirebrahimi M."/>
            <person name="Labutti K."/>
            <person name="Lipzen A."/>
            <person name="Riley R."/>
            <person name="Barry K."/>
            <person name="Henrissat B."/>
            <person name="Grigoriev I.V."/>
            <person name="Herr J.R."/>
            <person name="Aime M.C."/>
        </authorList>
    </citation>
    <scope>NUCLEOTIDE SEQUENCE</scope>
    <source>
        <strain evidence="1">MCA 3950</strain>
    </source>
</reference>
<comment type="caution">
    <text evidence="1">The sequence shown here is derived from an EMBL/GenBank/DDBJ whole genome shotgun (WGS) entry which is preliminary data.</text>
</comment>
<name>A0A9P8ATY2_9AGAR</name>
<evidence type="ECO:0000313" key="1">
    <source>
        <dbReference type="EMBL" id="KAG7446332.1"/>
    </source>
</evidence>
<dbReference type="EMBL" id="MU250534">
    <property type="protein sequence ID" value="KAG7446332.1"/>
    <property type="molecule type" value="Genomic_DNA"/>
</dbReference>
<gene>
    <name evidence="1" type="ORF">BT62DRAFT_1075912</name>
</gene>
<evidence type="ECO:0000313" key="2">
    <source>
        <dbReference type="Proteomes" id="UP000812287"/>
    </source>
</evidence>
<dbReference type="PANTHER" id="PTHR38644">
    <property type="entry name" value="EXPRESSED PROTEIN"/>
    <property type="match status" value="1"/>
</dbReference>
<proteinExistence type="predicted"/>
<dbReference type="GeneID" id="66101459"/>
<dbReference type="AlphaFoldDB" id="A0A9P8ATY2"/>
<sequence length="640" mass="70648">MQSCRIAATTSLNFRPFSTVPALDNSRSTILALLHKTTELLPRVLPSWTSESTSFEQSLSVWNGVLSDSYNNLASNAKDVPLNVTVLELDQWSGAKDLVTGLLQEPFASDASGNNLISQRWNDVPPGQASLTILSGDPAMRESHLFPCKSSYFHQYPTRIQIQEFPHINSPQSKNHSGNEQHLRAFLQADIPVIVCNPFTTSPRDVLANKLFLTNPHTIFVFTYVSSSVPEPDCLYRRYLSDDNRINALFVDPARALSALDALRANPKSPSAIQRYQDEFIGSGTLTLTRTIKRIMSATGKASSADISAALRTETCLSHIRSALAIASDLIRLETTKSDVLFVQVSALRERIEEERIKASREVFGVMSPEDEITGAAQKEISSEMGRLSWWRMIPRVDEITTTVSTAVGRSGRNLEKKLIYHAGRLSHTQQTFSDAIFALFPRSTSSLHSSVLHNTLLQMRSTSYYPLTPDSLVGPLAIRHAQIIQYPTARLHLAGQRVVLGMGSSIVAGVSMGWAGWLKWLIGGSESVIEFLGVDVGTAMGAGALITLLGVRWGVGHWEKAKQRWWEDWHRVVDGLERDLKKTLDNIVLEKVVAVADKGCSGLSALIEKRNQEIGEVAEELAKLSDDLKSIDSRCKGNL</sequence>